<protein>
    <submittedName>
        <fullName evidence="3">Extensin-1-like</fullName>
    </submittedName>
</protein>
<accession>A0ABM1NIG7</accession>
<name>A0ABM1NIG7_NICVS</name>
<evidence type="ECO:0000256" key="1">
    <source>
        <dbReference type="SAM" id="SignalP"/>
    </source>
</evidence>
<gene>
    <name evidence="3" type="primary">LOC108569543</name>
</gene>
<proteinExistence type="predicted"/>
<dbReference type="Proteomes" id="UP000695000">
    <property type="component" value="Unplaced"/>
</dbReference>
<evidence type="ECO:0000313" key="3">
    <source>
        <dbReference type="RefSeq" id="XP_017786617.1"/>
    </source>
</evidence>
<evidence type="ECO:0000313" key="2">
    <source>
        <dbReference type="Proteomes" id="UP000695000"/>
    </source>
</evidence>
<reference evidence="3" key="1">
    <citation type="submission" date="2025-08" db="UniProtKB">
        <authorList>
            <consortium name="RefSeq"/>
        </authorList>
    </citation>
    <scope>IDENTIFICATION</scope>
    <source>
        <tissue evidence="3">Whole Larva</tissue>
    </source>
</reference>
<sequence>MFKLVFLSLAVAAVYSAPGYPDLHGGGYSFDDAQLFSAPILKSAPVFTQTYIKEAAPVYSAPILKAAPVYAAPEPVYSSPIYKTFSAPVYEKTAPVYAAPTIIKAAPVVKAYAPATSYASVTSYNVAHAPPTVVKTIVAPQPVYKSIIAPQPQVYKIAEAPSYSHDFSSYGQDLHSYH</sequence>
<organism evidence="2 3">
    <name type="scientific">Nicrophorus vespilloides</name>
    <name type="common">Boreal carrion beetle</name>
    <dbReference type="NCBI Taxonomy" id="110193"/>
    <lineage>
        <taxon>Eukaryota</taxon>
        <taxon>Metazoa</taxon>
        <taxon>Ecdysozoa</taxon>
        <taxon>Arthropoda</taxon>
        <taxon>Hexapoda</taxon>
        <taxon>Insecta</taxon>
        <taxon>Pterygota</taxon>
        <taxon>Neoptera</taxon>
        <taxon>Endopterygota</taxon>
        <taxon>Coleoptera</taxon>
        <taxon>Polyphaga</taxon>
        <taxon>Staphyliniformia</taxon>
        <taxon>Silphidae</taxon>
        <taxon>Nicrophorinae</taxon>
        <taxon>Nicrophorus</taxon>
    </lineage>
</organism>
<dbReference type="GeneID" id="108569543"/>
<keyword evidence="1" id="KW-0732">Signal</keyword>
<dbReference type="RefSeq" id="XP_017786617.1">
    <property type="nucleotide sequence ID" value="XM_017931128.1"/>
</dbReference>
<feature type="signal peptide" evidence="1">
    <location>
        <begin position="1"/>
        <end position="16"/>
    </location>
</feature>
<keyword evidence="2" id="KW-1185">Reference proteome</keyword>
<feature type="chain" id="PRO_5045192943" evidence="1">
    <location>
        <begin position="17"/>
        <end position="178"/>
    </location>
</feature>